<protein>
    <submittedName>
        <fullName evidence="1">Pyridoxamine phosphate oxidase family protein</fullName>
    </submittedName>
</protein>
<dbReference type="PANTHER" id="PTHR39336:SF1">
    <property type="entry name" value="PYRIDOXAMINE PHOSPHATE OXIDASE FAMILY PROTEIN (AFU_ORTHOLOGUE AFUA_6G11440)"/>
    <property type="match status" value="1"/>
</dbReference>
<organism evidence="1 2">
    <name type="scientific">Lophiotrema nucula</name>
    <dbReference type="NCBI Taxonomy" id="690887"/>
    <lineage>
        <taxon>Eukaryota</taxon>
        <taxon>Fungi</taxon>
        <taxon>Dikarya</taxon>
        <taxon>Ascomycota</taxon>
        <taxon>Pezizomycotina</taxon>
        <taxon>Dothideomycetes</taxon>
        <taxon>Pleosporomycetidae</taxon>
        <taxon>Pleosporales</taxon>
        <taxon>Lophiotremataceae</taxon>
        <taxon>Lophiotrema</taxon>
    </lineage>
</organism>
<dbReference type="EMBL" id="ML977313">
    <property type="protein sequence ID" value="KAF2120502.1"/>
    <property type="molecule type" value="Genomic_DNA"/>
</dbReference>
<reference evidence="1" key="1">
    <citation type="journal article" date="2020" name="Stud. Mycol.">
        <title>101 Dothideomycetes genomes: a test case for predicting lifestyles and emergence of pathogens.</title>
        <authorList>
            <person name="Haridas S."/>
            <person name="Albert R."/>
            <person name="Binder M."/>
            <person name="Bloem J."/>
            <person name="Labutti K."/>
            <person name="Salamov A."/>
            <person name="Andreopoulos B."/>
            <person name="Baker S."/>
            <person name="Barry K."/>
            <person name="Bills G."/>
            <person name="Bluhm B."/>
            <person name="Cannon C."/>
            <person name="Castanera R."/>
            <person name="Culley D."/>
            <person name="Daum C."/>
            <person name="Ezra D."/>
            <person name="Gonzalez J."/>
            <person name="Henrissat B."/>
            <person name="Kuo A."/>
            <person name="Liang C."/>
            <person name="Lipzen A."/>
            <person name="Lutzoni F."/>
            <person name="Magnuson J."/>
            <person name="Mondo S."/>
            <person name="Nolan M."/>
            <person name="Ohm R."/>
            <person name="Pangilinan J."/>
            <person name="Park H.-J."/>
            <person name="Ramirez L."/>
            <person name="Alfaro M."/>
            <person name="Sun H."/>
            <person name="Tritt A."/>
            <person name="Yoshinaga Y."/>
            <person name="Zwiers L.-H."/>
            <person name="Turgeon B."/>
            <person name="Goodwin S."/>
            <person name="Spatafora J."/>
            <person name="Crous P."/>
            <person name="Grigoriev I."/>
        </authorList>
    </citation>
    <scope>NUCLEOTIDE SEQUENCE</scope>
    <source>
        <strain evidence="1">CBS 627.86</strain>
    </source>
</reference>
<dbReference type="PANTHER" id="PTHR39336">
    <property type="entry name" value="PYRIDOXAMINE PHOSPHATE OXIDASE FAMILY PROTEIN (AFU_ORTHOLOGUE AFUA_6G11440)"/>
    <property type="match status" value="1"/>
</dbReference>
<dbReference type="SUPFAM" id="SSF50475">
    <property type="entry name" value="FMN-binding split barrel"/>
    <property type="match status" value="1"/>
</dbReference>
<keyword evidence="2" id="KW-1185">Reference proteome</keyword>
<dbReference type="Gene3D" id="2.30.110.10">
    <property type="entry name" value="Electron Transport, Fmn-binding Protein, Chain A"/>
    <property type="match status" value="1"/>
</dbReference>
<dbReference type="AlphaFoldDB" id="A0A6A5ZLM8"/>
<evidence type="ECO:0000313" key="2">
    <source>
        <dbReference type="Proteomes" id="UP000799770"/>
    </source>
</evidence>
<dbReference type="InterPro" id="IPR012349">
    <property type="entry name" value="Split_barrel_FMN-bd"/>
</dbReference>
<evidence type="ECO:0000313" key="1">
    <source>
        <dbReference type="EMBL" id="KAF2120502.1"/>
    </source>
</evidence>
<dbReference type="Proteomes" id="UP000799770">
    <property type="component" value="Unassembled WGS sequence"/>
</dbReference>
<name>A0A6A5ZLM8_9PLEO</name>
<dbReference type="OrthoDB" id="539398at2759"/>
<sequence>MVHFYPSIDENHIEFINAQPLFFVASAPLAGRHINLSPKGHPARSFAILDANTVAYLDATGSGCETISHVYENGRSTVMFCSFGASPKIMRLFCSGRVVEKEDKGFHELKVRMGSNVGITGYRAIILLHVFEVQTSCGFAVPVFGHTDLEIGSEVGNVRTLEAGQHFSNRDTLDTWASKMSKKNALLGYQRNMNFRSLDGLTGMRSARRARGQWMIAEDAKAWSRRVGHQWDAVLTGVVLTLIAMASLHCSGLLTVETAFWSHRQ</sequence>
<proteinExistence type="predicted"/>
<gene>
    <name evidence="1" type="ORF">BDV96DRAFT_484896</name>
</gene>
<accession>A0A6A5ZLM8</accession>